<name>B6GYY2_PENRW</name>
<evidence type="ECO:0000313" key="1">
    <source>
        <dbReference type="EMBL" id="CAP80886.1"/>
    </source>
</evidence>
<accession>B6GYY2</accession>
<dbReference type="AlphaFoldDB" id="B6GYY2"/>
<dbReference type="OrthoDB" id="4227073at2759"/>
<gene>
    <name evidence="1" type="ORF">Pc12g12590</name>
    <name evidence="1" type="ORF">PCH_Pc12g12590</name>
</gene>
<keyword evidence="2" id="KW-1185">Reference proteome</keyword>
<sequence length="205" mass="23519">MPHIRHHRRHHTWPECRSELLMREPRDLEIHVSKAGGPAATYIPLSFQRAMAAPLSTGELLCDDMGMPELSRQPKRMPRVWFRSSTKGRNDQVSLSGSSRQTKLAYRSVLRRLTRRPPLNKTRSLVVVPSNIRAGDPYTISGLVAPRDLAKQAIFSDSDRVRSSLARADAARSMAERQHRRCHSEQPRAWRKPSATLWTLQEREE</sequence>
<protein>
    <submittedName>
        <fullName evidence="1">Pc12g12590 protein</fullName>
    </submittedName>
</protein>
<dbReference type="OMA" id="RNHRRCH"/>
<proteinExistence type="predicted"/>
<dbReference type="Proteomes" id="UP000000724">
    <property type="component" value="Contig Pc00c12"/>
</dbReference>
<dbReference type="HOGENOM" id="CLU_1305229_0_0_1"/>
<organism evidence="1 2">
    <name type="scientific">Penicillium rubens (strain ATCC 28089 / DSM 1075 / NRRL 1951 / Wisconsin 54-1255)</name>
    <name type="common">Penicillium chrysogenum</name>
    <dbReference type="NCBI Taxonomy" id="500485"/>
    <lineage>
        <taxon>Eukaryota</taxon>
        <taxon>Fungi</taxon>
        <taxon>Dikarya</taxon>
        <taxon>Ascomycota</taxon>
        <taxon>Pezizomycotina</taxon>
        <taxon>Eurotiomycetes</taxon>
        <taxon>Eurotiomycetidae</taxon>
        <taxon>Eurotiales</taxon>
        <taxon>Aspergillaceae</taxon>
        <taxon>Penicillium</taxon>
        <taxon>Penicillium chrysogenum species complex</taxon>
    </lineage>
</organism>
<reference evidence="1 2" key="1">
    <citation type="journal article" date="2008" name="Nat. Biotechnol.">
        <title>Genome sequencing and analysis of the filamentous fungus Penicillium chrysogenum.</title>
        <authorList>
            <person name="van den Berg M.A."/>
            <person name="Albang R."/>
            <person name="Albermann K."/>
            <person name="Badger J.H."/>
            <person name="Daran J.-M."/>
            <person name="Driessen A.J.M."/>
            <person name="Garcia-Estrada C."/>
            <person name="Fedorova N.D."/>
            <person name="Harris D.M."/>
            <person name="Heijne W.H.M."/>
            <person name="Joardar V.S."/>
            <person name="Kiel J.A.K.W."/>
            <person name="Kovalchuk A."/>
            <person name="Martin J.F."/>
            <person name="Nierman W.C."/>
            <person name="Nijland J.G."/>
            <person name="Pronk J.T."/>
            <person name="Roubos J.A."/>
            <person name="van der Klei I.J."/>
            <person name="van Peij N.N.M.E."/>
            <person name="Veenhuis M."/>
            <person name="von Doehren H."/>
            <person name="Wagner C."/>
            <person name="Wortman J.R."/>
            <person name="Bovenberg R.A.L."/>
        </authorList>
    </citation>
    <scope>NUCLEOTIDE SEQUENCE [LARGE SCALE GENOMIC DNA]</scope>
    <source>
        <strain evidence="2">ATCC 28089 / DSM 1075 / NRRL 1951 / Wisconsin 54-1255</strain>
    </source>
</reference>
<evidence type="ECO:0000313" key="2">
    <source>
        <dbReference type="Proteomes" id="UP000000724"/>
    </source>
</evidence>
<dbReference type="VEuPathDB" id="FungiDB:PCH_Pc12g12590"/>
<dbReference type="BioCyc" id="PCHR:PC12G12590-MONOMER"/>
<dbReference type="EMBL" id="AM920427">
    <property type="protein sequence ID" value="CAP80886.1"/>
    <property type="molecule type" value="Genomic_DNA"/>
</dbReference>